<dbReference type="SMART" id="SM00220">
    <property type="entry name" value="S_TKc"/>
    <property type="match status" value="1"/>
</dbReference>
<evidence type="ECO:0000256" key="2">
    <source>
        <dbReference type="ARBA" id="ARBA00022527"/>
    </source>
</evidence>
<dbReference type="GO" id="GO:0005524">
    <property type="term" value="F:ATP binding"/>
    <property type="evidence" value="ECO:0007669"/>
    <property type="project" value="UniProtKB-UniRule"/>
</dbReference>
<feature type="compositionally biased region" description="Low complexity" evidence="9">
    <location>
        <begin position="100"/>
        <end position="111"/>
    </location>
</feature>
<dbReference type="Pfam" id="PF00069">
    <property type="entry name" value="Pkinase"/>
    <property type="match status" value="1"/>
</dbReference>
<feature type="region of interest" description="Disordered" evidence="9">
    <location>
        <begin position="1"/>
        <end position="257"/>
    </location>
</feature>
<evidence type="ECO:0000256" key="7">
    <source>
        <dbReference type="PROSITE-ProRule" id="PRU10141"/>
    </source>
</evidence>
<dbReference type="InterPro" id="IPR017441">
    <property type="entry name" value="Protein_kinase_ATP_BS"/>
</dbReference>
<dbReference type="PROSITE" id="PS00108">
    <property type="entry name" value="PROTEIN_KINASE_ST"/>
    <property type="match status" value="1"/>
</dbReference>
<evidence type="ECO:0000313" key="12">
    <source>
        <dbReference type="Proteomes" id="UP000268093"/>
    </source>
</evidence>
<feature type="compositionally biased region" description="Acidic residues" evidence="9">
    <location>
        <begin position="204"/>
        <end position="215"/>
    </location>
</feature>
<evidence type="ECO:0000256" key="3">
    <source>
        <dbReference type="ARBA" id="ARBA00022679"/>
    </source>
</evidence>
<feature type="region of interest" description="Disordered" evidence="9">
    <location>
        <begin position="1427"/>
        <end position="1473"/>
    </location>
</feature>
<feature type="compositionally biased region" description="Acidic residues" evidence="9">
    <location>
        <begin position="36"/>
        <end position="45"/>
    </location>
</feature>
<dbReference type="PANTHER" id="PTHR48016:SF32">
    <property type="entry name" value="MITOGEN-ACTIVATED PROTEIN KINASE KINASE KINASE 4"/>
    <property type="match status" value="1"/>
</dbReference>
<name>A0A433DL28_9FUNG</name>
<feature type="compositionally biased region" description="Gly residues" evidence="9">
    <location>
        <begin position="1371"/>
        <end position="1380"/>
    </location>
</feature>
<evidence type="ECO:0000256" key="1">
    <source>
        <dbReference type="ARBA" id="ARBA00006529"/>
    </source>
</evidence>
<proteinExistence type="inferred from homology"/>
<dbReference type="PROSITE" id="PS50011">
    <property type="entry name" value="PROTEIN_KINASE_DOM"/>
    <property type="match status" value="1"/>
</dbReference>
<gene>
    <name evidence="11" type="ORF">BC936DRAFT_147488</name>
</gene>
<evidence type="ECO:0000256" key="9">
    <source>
        <dbReference type="SAM" id="MobiDB-lite"/>
    </source>
</evidence>
<dbReference type="Pfam" id="PF19431">
    <property type="entry name" value="MEKK4_N"/>
    <property type="match status" value="1"/>
</dbReference>
<keyword evidence="2" id="KW-0723">Serine/threonine-protein kinase</keyword>
<feature type="compositionally biased region" description="Polar residues" evidence="9">
    <location>
        <begin position="118"/>
        <end position="148"/>
    </location>
</feature>
<protein>
    <recommendedName>
        <fullName evidence="10">Protein kinase domain-containing protein</fullName>
    </recommendedName>
</protein>
<keyword evidence="5" id="KW-0418">Kinase</keyword>
<keyword evidence="8" id="KW-0175">Coiled coil</keyword>
<evidence type="ECO:0000256" key="8">
    <source>
        <dbReference type="SAM" id="Coils"/>
    </source>
</evidence>
<keyword evidence="12" id="KW-1185">Reference proteome</keyword>
<dbReference type="Proteomes" id="UP000268093">
    <property type="component" value="Unassembled WGS sequence"/>
</dbReference>
<evidence type="ECO:0000256" key="5">
    <source>
        <dbReference type="ARBA" id="ARBA00022777"/>
    </source>
</evidence>
<dbReference type="PROSITE" id="PS00107">
    <property type="entry name" value="PROTEIN_KINASE_ATP"/>
    <property type="match status" value="1"/>
</dbReference>
<dbReference type="InterPro" id="IPR045801">
    <property type="entry name" value="MEKK4_N"/>
</dbReference>
<feature type="compositionally biased region" description="Low complexity" evidence="9">
    <location>
        <begin position="1452"/>
        <end position="1473"/>
    </location>
</feature>
<dbReference type="Gene3D" id="1.10.510.10">
    <property type="entry name" value="Transferase(Phosphotransferase) domain 1"/>
    <property type="match status" value="1"/>
</dbReference>
<feature type="compositionally biased region" description="Low complexity" evidence="9">
    <location>
        <begin position="228"/>
        <end position="247"/>
    </location>
</feature>
<dbReference type="OrthoDB" id="1043025at2759"/>
<feature type="compositionally biased region" description="Basic and acidic residues" evidence="9">
    <location>
        <begin position="216"/>
        <end position="227"/>
    </location>
</feature>
<dbReference type="InterPro" id="IPR008271">
    <property type="entry name" value="Ser/Thr_kinase_AS"/>
</dbReference>
<dbReference type="InterPro" id="IPR050538">
    <property type="entry name" value="MAP_kinase_kinase_kinase"/>
</dbReference>
<dbReference type="GO" id="GO:0004674">
    <property type="term" value="F:protein serine/threonine kinase activity"/>
    <property type="evidence" value="ECO:0007669"/>
    <property type="project" value="UniProtKB-KW"/>
</dbReference>
<dbReference type="InterPro" id="IPR000719">
    <property type="entry name" value="Prot_kinase_dom"/>
</dbReference>
<comment type="similarity">
    <text evidence="1">Belongs to the protein kinase superfamily. STE Ser/Thr protein kinase family. MAP kinase kinase kinase subfamily.</text>
</comment>
<dbReference type="CDD" id="cd06626">
    <property type="entry name" value="STKc_MEKK4"/>
    <property type="match status" value="1"/>
</dbReference>
<evidence type="ECO:0000256" key="6">
    <source>
        <dbReference type="ARBA" id="ARBA00022840"/>
    </source>
</evidence>
<feature type="binding site" evidence="7">
    <location>
        <position position="1096"/>
    </location>
    <ligand>
        <name>ATP</name>
        <dbReference type="ChEBI" id="CHEBI:30616"/>
    </ligand>
</feature>
<evidence type="ECO:0000259" key="10">
    <source>
        <dbReference type="PROSITE" id="PS50011"/>
    </source>
</evidence>
<comment type="caution">
    <text evidence="11">The sequence shown here is derived from an EMBL/GenBank/DDBJ whole genome shotgun (WGS) entry which is preliminary data.</text>
</comment>
<keyword evidence="4 7" id="KW-0547">Nucleotide-binding</keyword>
<feature type="compositionally biased region" description="Polar residues" evidence="9">
    <location>
        <begin position="68"/>
        <end position="99"/>
    </location>
</feature>
<dbReference type="EMBL" id="RBNI01000650">
    <property type="protein sequence ID" value="RUP51539.1"/>
    <property type="molecule type" value="Genomic_DNA"/>
</dbReference>
<organism evidence="11 12">
    <name type="scientific">Jimgerdemannia flammicorona</name>
    <dbReference type="NCBI Taxonomy" id="994334"/>
    <lineage>
        <taxon>Eukaryota</taxon>
        <taxon>Fungi</taxon>
        <taxon>Fungi incertae sedis</taxon>
        <taxon>Mucoromycota</taxon>
        <taxon>Mucoromycotina</taxon>
        <taxon>Endogonomycetes</taxon>
        <taxon>Endogonales</taxon>
        <taxon>Endogonaceae</taxon>
        <taxon>Jimgerdemannia</taxon>
    </lineage>
</organism>
<feature type="domain" description="Protein kinase" evidence="10">
    <location>
        <begin position="1067"/>
        <end position="1348"/>
    </location>
</feature>
<feature type="compositionally biased region" description="Pro residues" evidence="9">
    <location>
        <begin position="1442"/>
        <end position="1451"/>
    </location>
</feature>
<evidence type="ECO:0000313" key="11">
    <source>
        <dbReference type="EMBL" id="RUP51539.1"/>
    </source>
</evidence>
<keyword evidence="3" id="KW-0808">Transferase</keyword>
<sequence length="1473" mass="165656">MNGARKGNVKWAAAFNDDDNDNNDDDDDDRFHHDEDDGFGEEDDIVHELNRNPRRRASQRSSTQRPTLSTNTTSSAPRRTNSYNNSTGSPAGTGRNSLRSPSPNTNGGSNSLERDRTTSSLNNNKSPAKQRNQAPQEGRQNTPSPTQGGQHGGLDPSSNGKFSPPNRRHSTRFTNIYSQRGADGGDDSDGGYYDGELAFGEDGTTTDDDGSDYEDYVDRDYSYRRSEASSSSTSSSTISRGPSSNNSGAGAHEPEPHHERIEWQHMLASVLNGEVMKSEKKRLSTTANLRQQAGIYKEIWMSLRAILRSRSVAQEKRFVEEARAQIDSVLEDLIRFEIPAESPAGSALPLDQVSDLLKNVDRVESLYPTRRAMMEDKPLYASREFQIKLDALNAWITITRSLQMHFKLLKDWTGSEDLEVARPDNEPRAAEDPSFIERILKESDLQDTFQKRTVSALNNLLKRAKETMIENSEPFAAMRLPPFVDELKRLVYFPTSLVEEALKLRLEYAKRLNDPSGLMVDQMMDDFRGLLRLACKVKAQYLDLATPAPGWDLPNCIDEGYDSVVTDSLKVYYKLVFWKLKGEMKVYTREPEILENEWQFAQEVCFAVEEGEWEAAEQFCSLTSRLLARIKENFESYLKTPPENPGGGIIKWYTRILQNARLRARKLLRFAKIFMSQFENATEYYVEGENLTHFINALVHTEHFLVFTDTFEHDGVYIIASPTLYDRDDRDDVIQMLIRTCFPQDENNMITSETGEDYLLILSPWQSFMWTGEVVNLHLKKILVDMKPNRVRLVIENANQLPLAKEQFWKSVMGSGIEMVQEARAHIPRVNRELSKIRRTVFKLAELTINSVNMLRGFVGGVQCQDLIEESFSFGSDFGNRAAKFLEPATRAQLELKLVRLAIDWVSFICDDCVPTDRKTFRWAVIALEFAMVMTRGKNILALSEPEFAKLQSKVASCIALLISHFDVLGARSTHEAMKAERERQEVASMDDAEKQLNITMCSTFGTENSLMYVRDEWVRQLNELEQRRNAKEQELRLVGKVLDDQRPEDRSLVFLAPSSSSMSFRWQQGKFIGAGTFGSVYLAINLDTSEVMAVKEIRFQDSSSLSALHKSIKEEMKVMQMLHHPNIVRYYGIEVHRDKVYIFMEYCENGSLGSLLEHGGRIEEEVWIANYAYQMLQGLEYLHDNNVVHRDIKPDNILLDGDGTVKFVDFGAAKILAKGQKTMGRTTMNMNVNSLTGTPMYMAPEVFGCLLIYHPWPTVITGGDKGRKGSMDIWSLGCCVVEMATGRRPWANLDNEWAVMYHVVMGHPPLPDASQLSEAGLDFLKKCFTRSPMKRPSARELLGHPWIHAYLESMTPNGEDYTSAMMPGGSAQGGGGPGSQHGSENGSIHSTHSIMTRSSLGSLGVLGGSIGINFVPGEGHAGSLPIGARSIASSPGRSLPMPLPRPPMPPREMSMSSRSIRSEGSSRPGSPV</sequence>
<feature type="compositionally biased region" description="Acidic residues" evidence="9">
    <location>
        <begin position="16"/>
        <end position="28"/>
    </location>
</feature>
<feature type="region of interest" description="Disordered" evidence="9">
    <location>
        <begin position="1365"/>
        <end position="1389"/>
    </location>
</feature>
<dbReference type="SUPFAM" id="SSF56112">
    <property type="entry name" value="Protein kinase-like (PK-like)"/>
    <property type="match status" value="1"/>
</dbReference>
<feature type="coiled-coil region" evidence="8">
    <location>
        <begin position="1015"/>
        <end position="1042"/>
    </location>
</feature>
<dbReference type="InterPro" id="IPR011009">
    <property type="entry name" value="Kinase-like_dom_sf"/>
</dbReference>
<accession>A0A433DL28</accession>
<dbReference type="GO" id="GO:0038066">
    <property type="term" value="P:p38MAPK cascade"/>
    <property type="evidence" value="ECO:0007669"/>
    <property type="project" value="TreeGrafter"/>
</dbReference>
<evidence type="ECO:0000256" key="4">
    <source>
        <dbReference type="ARBA" id="ARBA00022741"/>
    </source>
</evidence>
<reference evidence="11 12" key="1">
    <citation type="journal article" date="2018" name="New Phytol.">
        <title>Phylogenomics of Endogonaceae and evolution of mycorrhizas within Mucoromycota.</title>
        <authorList>
            <person name="Chang Y."/>
            <person name="Desiro A."/>
            <person name="Na H."/>
            <person name="Sandor L."/>
            <person name="Lipzen A."/>
            <person name="Clum A."/>
            <person name="Barry K."/>
            <person name="Grigoriev I.V."/>
            <person name="Martin F.M."/>
            <person name="Stajich J.E."/>
            <person name="Smith M.E."/>
            <person name="Bonito G."/>
            <person name="Spatafora J.W."/>
        </authorList>
    </citation>
    <scope>NUCLEOTIDE SEQUENCE [LARGE SCALE GENOMIC DNA]</scope>
    <source>
        <strain evidence="11 12">GMNB39</strain>
    </source>
</reference>
<feature type="compositionally biased region" description="Low complexity" evidence="9">
    <location>
        <begin position="190"/>
        <end position="203"/>
    </location>
</feature>
<keyword evidence="6 7" id="KW-0067">ATP-binding</keyword>
<dbReference type="PANTHER" id="PTHR48016">
    <property type="entry name" value="MAP KINASE KINASE KINASE SSK2-RELATED-RELATED"/>
    <property type="match status" value="1"/>
</dbReference>